<dbReference type="PATRIC" id="fig|1423786.4.peg.1492"/>
<dbReference type="GO" id="GO:0006508">
    <property type="term" value="P:proteolysis"/>
    <property type="evidence" value="ECO:0007669"/>
    <property type="project" value="UniProtKB-KW"/>
</dbReference>
<dbReference type="GO" id="GO:0004222">
    <property type="term" value="F:metalloendopeptidase activity"/>
    <property type="evidence" value="ECO:0007669"/>
    <property type="project" value="InterPro"/>
</dbReference>
<keyword evidence="4" id="KW-0862">Zinc</keyword>
<gene>
    <name evidence="7" type="ORF">FD47_GL001392</name>
</gene>
<accession>A0A0R1YSW8</accession>
<protein>
    <submittedName>
        <fullName evidence="7">Matrixin</fullName>
    </submittedName>
</protein>
<evidence type="ECO:0000313" key="7">
    <source>
        <dbReference type="EMBL" id="KRM45559.1"/>
    </source>
</evidence>
<evidence type="ECO:0000256" key="4">
    <source>
        <dbReference type="ARBA" id="ARBA00022833"/>
    </source>
</evidence>
<dbReference type="GO" id="GO:0031012">
    <property type="term" value="C:extracellular matrix"/>
    <property type="evidence" value="ECO:0007669"/>
    <property type="project" value="InterPro"/>
</dbReference>
<proteinExistence type="predicted"/>
<keyword evidence="5" id="KW-0732">Signal</keyword>
<dbReference type="EMBL" id="AZFZ01000003">
    <property type="protein sequence ID" value="KRM45559.1"/>
    <property type="molecule type" value="Genomic_DNA"/>
</dbReference>
<name>A0A0R1YSW8_9LACO</name>
<keyword evidence="2" id="KW-0479">Metal-binding</keyword>
<reference evidence="7 8" key="1">
    <citation type="journal article" date="2015" name="Genome Announc.">
        <title>Expanding the biotechnology potential of lactobacilli through comparative genomics of 213 strains and associated genera.</title>
        <authorList>
            <person name="Sun Z."/>
            <person name="Harris H.M."/>
            <person name="McCann A."/>
            <person name="Guo C."/>
            <person name="Argimon S."/>
            <person name="Zhang W."/>
            <person name="Yang X."/>
            <person name="Jeffery I.B."/>
            <person name="Cooney J.C."/>
            <person name="Kagawa T.F."/>
            <person name="Liu W."/>
            <person name="Song Y."/>
            <person name="Salvetti E."/>
            <person name="Wrobel A."/>
            <person name="Rasinkangas P."/>
            <person name="Parkhill J."/>
            <person name="Rea M.C."/>
            <person name="O'Sullivan O."/>
            <person name="Ritari J."/>
            <person name="Douillard F.P."/>
            <person name="Paul Ross R."/>
            <person name="Yang R."/>
            <person name="Briner A.E."/>
            <person name="Felis G.E."/>
            <person name="de Vos W.M."/>
            <person name="Barrangou R."/>
            <person name="Klaenhammer T.R."/>
            <person name="Caufield P.W."/>
            <person name="Cui Y."/>
            <person name="Zhang H."/>
            <person name="O'Toole P.W."/>
        </authorList>
    </citation>
    <scope>NUCLEOTIDE SEQUENCE [LARGE SCALE GENOMIC DNA]</scope>
    <source>
        <strain evidence="7 8">DSM 18390</strain>
    </source>
</reference>
<evidence type="ECO:0000256" key="5">
    <source>
        <dbReference type="SAM" id="SignalP"/>
    </source>
</evidence>
<evidence type="ECO:0000256" key="1">
    <source>
        <dbReference type="ARBA" id="ARBA00022670"/>
    </source>
</evidence>
<keyword evidence="1" id="KW-0645">Protease</keyword>
<dbReference type="Proteomes" id="UP000051010">
    <property type="component" value="Unassembled WGS sequence"/>
</dbReference>
<dbReference type="InterPro" id="IPR024079">
    <property type="entry name" value="MetalloPept_cat_dom_sf"/>
</dbReference>
<evidence type="ECO:0000313" key="8">
    <source>
        <dbReference type="Proteomes" id="UP000051010"/>
    </source>
</evidence>
<feature type="chain" id="PRO_5006413918" evidence="5">
    <location>
        <begin position="32"/>
        <end position="211"/>
    </location>
</feature>
<comment type="caution">
    <text evidence="7">The sequence shown here is derived from an EMBL/GenBank/DDBJ whole genome shotgun (WGS) entry which is preliminary data.</text>
</comment>
<dbReference type="InterPro" id="IPR006026">
    <property type="entry name" value="Peptidase_Metallo"/>
</dbReference>
<dbReference type="Pfam" id="PF00413">
    <property type="entry name" value="Peptidase_M10"/>
    <property type="match status" value="1"/>
</dbReference>
<organism evidence="7 8">
    <name type="scientific">Lentilactobacillus parafarraginis DSM 18390 = JCM 14109</name>
    <dbReference type="NCBI Taxonomy" id="1423786"/>
    <lineage>
        <taxon>Bacteria</taxon>
        <taxon>Bacillati</taxon>
        <taxon>Bacillota</taxon>
        <taxon>Bacilli</taxon>
        <taxon>Lactobacillales</taxon>
        <taxon>Lactobacillaceae</taxon>
        <taxon>Lentilactobacillus</taxon>
    </lineage>
</organism>
<evidence type="ECO:0000256" key="2">
    <source>
        <dbReference type="ARBA" id="ARBA00022723"/>
    </source>
</evidence>
<evidence type="ECO:0000256" key="3">
    <source>
        <dbReference type="ARBA" id="ARBA00022801"/>
    </source>
</evidence>
<dbReference type="GO" id="GO:0008270">
    <property type="term" value="F:zinc ion binding"/>
    <property type="evidence" value="ECO:0007669"/>
    <property type="project" value="InterPro"/>
</dbReference>
<dbReference type="InterPro" id="IPR021190">
    <property type="entry name" value="Pept_M10A"/>
</dbReference>
<dbReference type="SMART" id="SM00235">
    <property type="entry name" value="ZnMc"/>
    <property type="match status" value="1"/>
</dbReference>
<dbReference type="Gene3D" id="3.40.390.10">
    <property type="entry name" value="Collagenase (Catalytic Domain)"/>
    <property type="match status" value="1"/>
</dbReference>
<dbReference type="InterPro" id="IPR001818">
    <property type="entry name" value="Pept_M10_metallopeptidase"/>
</dbReference>
<feature type="domain" description="Peptidase metallopeptidase" evidence="6">
    <location>
        <begin position="36"/>
        <end position="182"/>
    </location>
</feature>
<evidence type="ECO:0000259" key="6">
    <source>
        <dbReference type="SMART" id="SM00235"/>
    </source>
</evidence>
<feature type="signal peptide" evidence="5">
    <location>
        <begin position="1"/>
        <end position="31"/>
    </location>
</feature>
<keyword evidence="3" id="KW-0378">Hydrolase</keyword>
<dbReference type="PRINTS" id="PR00138">
    <property type="entry name" value="MATRIXIN"/>
</dbReference>
<dbReference type="AlphaFoldDB" id="A0A0R1YSW8"/>
<dbReference type="SUPFAM" id="SSF55486">
    <property type="entry name" value="Metalloproteases ('zincins'), catalytic domain"/>
    <property type="match status" value="1"/>
</dbReference>
<sequence length="211" mass="22799">MVPMIKKALIFSIYLAVLTALFTLLSLTALAAPMTPHGTARFETPTATVNITNNSRNYQTVWRDAIRAWNRTGAFSFVLSKQSDAQITAQSNPSIGASYTGFTVIHVNNQDLINQVTSTLNPTVMATFGYRPSQEVNVAEHELGHAMGLSHSPNKDSVMYAANRFVSIQPADVAGVQNLYATQAPVSNGTLSAVRLRGTPVIRPHHSGSND</sequence>